<dbReference type="Pfam" id="PF02643">
    <property type="entry name" value="DUF192"/>
    <property type="match status" value="1"/>
</dbReference>
<dbReference type="PANTHER" id="PTHR37953">
    <property type="entry name" value="UPF0127 PROTEIN MJ1496"/>
    <property type="match status" value="1"/>
</dbReference>
<feature type="signal peptide" evidence="1">
    <location>
        <begin position="1"/>
        <end position="29"/>
    </location>
</feature>
<dbReference type="EMBL" id="JBHRXV010000011">
    <property type="protein sequence ID" value="MFC3713423.1"/>
    <property type="molecule type" value="Genomic_DNA"/>
</dbReference>
<dbReference type="PROSITE" id="PS51257">
    <property type="entry name" value="PROKAR_LIPOPROTEIN"/>
    <property type="match status" value="1"/>
</dbReference>
<dbReference type="RefSeq" id="WP_380861904.1">
    <property type="nucleotide sequence ID" value="NZ_JBHRXV010000011.1"/>
</dbReference>
<keyword evidence="3" id="KW-1185">Reference proteome</keyword>
<feature type="chain" id="PRO_5045770028" evidence="1">
    <location>
        <begin position="30"/>
        <end position="164"/>
    </location>
</feature>
<protein>
    <submittedName>
        <fullName evidence="2">DUF192 domain-containing protein</fullName>
    </submittedName>
</protein>
<evidence type="ECO:0000256" key="1">
    <source>
        <dbReference type="SAM" id="SignalP"/>
    </source>
</evidence>
<dbReference type="Proteomes" id="UP001595615">
    <property type="component" value="Unassembled WGS sequence"/>
</dbReference>
<dbReference type="Gene3D" id="2.60.120.1140">
    <property type="entry name" value="Protein of unknown function DUF192"/>
    <property type="match status" value="1"/>
</dbReference>
<organism evidence="2 3">
    <name type="scientific">Sphingoaurantiacus capsulatus</name>
    <dbReference type="NCBI Taxonomy" id="1771310"/>
    <lineage>
        <taxon>Bacteria</taxon>
        <taxon>Pseudomonadati</taxon>
        <taxon>Pseudomonadota</taxon>
        <taxon>Alphaproteobacteria</taxon>
        <taxon>Sphingomonadales</taxon>
        <taxon>Sphingosinicellaceae</taxon>
        <taxon>Sphingoaurantiacus</taxon>
    </lineage>
</organism>
<dbReference type="InterPro" id="IPR038695">
    <property type="entry name" value="Saro_0823-like_sf"/>
</dbReference>
<comment type="caution">
    <text evidence="2">The sequence shown here is derived from an EMBL/GenBank/DDBJ whole genome shotgun (WGS) entry which is preliminary data.</text>
</comment>
<name>A0ABV7XEC9_9SPHN</name>
<evidence type="ECO:0000313" key="3">
    <source>
        <dbReference type="Proteomes" id="UP001595615"/>
    </source>
</evidence>
<dbReference type="InterPro" id="IPR003795">
    <property type="entry name" value="DUF192"/>
</dbReference>
<dbReference type="PANTHER" id="PTHR37953:SF1">
    <property type="entry name" value="UPF0127 PROTEIN MJ1496"/>
    <property type="match status" value="1"/>
</dbReference>
<reference evidence="3" key="1">
    <citation type="journal article" date="2019" name="Int. J. Syst. Evol. Microbiol.">
        <title>The Global Catalogue of Microorganisms (GCM) 10K type strain sequencing project: providing services to taxonomists for standard genome sequencing and annotation.</title>
        <authorList>
            <consortium name="The Broad Institute Genomics Platform"/>
            <consortium name="The Broad Institute Genome Sequencing Center for Infectious Disease"/>
            <person name="Wu L."/>
            <person name="Ma J."/>
        </authorList>
    </citation>
    <scope>NUCLEOTIDE SEQUENCE [LARGE SCALE GENOMIC DNA]</scope>
    <source>
        <strain evidence="3">KCTC 42644</strain>
    </source>
</reference>
<sequence length="164" mass="17313">MAFNTAKRLLRTGLAVLLVGLAACHDPFAEEALAATPAAATLDVVTVKVTAKGKVHSYRAEVARTPAQQAQGLMYRTKMAPGAGMIFLFPEPRMASFWMANTYLPLDIIFIASDGKVINVGEGVPLTTKTVESTAPAGSVLELNRGEAARIGLKAGDKVTWAAK</sequence>
<keyword evidence="1" id="KW-0732">Signal</keyword>
<accession>A0ABV7XEC9</accession>
<evidence type="ECO:0000313" key="2">
    <source>
        <dbReference type="EMBL" id="MFC3713423.1"/>
    </source>
</evidence>
<proteinExistence type="predicted"/>
<gene>
    <name evidence="2" type="ORF">ACFOMD_12625</name>
</gene>